<dbReference type="InterPro" id="IPR000719">
    <property type="entry name" value="Prot_kinase_dom"/>
</dbReference>
<evidence type="ECO:0000313" key="2">
    <source>
        <dbReference type="EMBL" id="TDD31734.1"/>
    </source>
</evidence>
<dbReference type="Gene3D" id="1.10.510.10">
    <property type="entry name" value="Transferase(Phosphotransferase) domain 1"/>
    <property type="match status" value="1"/>
</dbReference>
<dbReference type="PROSITE" id="PS50011">
    <property type="entry name" value="PROTEIN_KINASE_DOM"/>
    <property type="match status" value="1"/>
</dbReference>
<dbReference type="PANTHER" id="PTHR48011:SF100">
    <property type="entry name" value="PROTEIN KINASE DOMAIN-CONTAINING PROTEIN"/>
    <property type="match status" value="1"/>
</dbReference>
<comment type="caution">
    <text evidence="2">The sequence shown here is derived from an EMBL/GenBank/DDBJ whole genome shotgun (WGS) entry which is preliminary data.</text>
</comment>
<dbReference type="GO" id="GO:0007165">
    <property type="term" value="P:signal transduction"/>
    <property type="evidence" value="ECO:0007669"/>
    <property type="project" value="TreeGrafter"/>
</dbReference>
<dbReference type="EMBL" id="SMKQ01000307">
    <property type="protein sequence ID" value="TDD31734.1"/>
    <property type="molecule type" value="Genomic_DNA"/>
</dbReference>
<dbReference type="SUPFAM" id="SSF56112">
    <property type="entry name" value="Protein kinase-like (PK-like)"/>
    <property type="match status" value="1"/>
</dbReference>
<name>A0A4R4XLC4_9ACTN</name>
<dbReference type="GO" id="GO:0004672">
    <property type="term" value="F:protein kinase activity"/>
    <property type="evidence" value="ECO:0007669"/>
    <property type="project" value="InterPro"/>
</dbReference>
<proteinExistence type="predicted"/>
<dbReference type="Pfam" id="PF00069">
    <property type="entry name" value="Pkinase"/>
    <property type="match status" value="1"/>
</dbReference>
<dbReference type="GO" id="GO:0005524">
    <property type="term" value="F:ATP binding"/>
    <property type="evidence" value="ECO:0007669"/>
    <property type="project" value="InterPro"/>
</dbReference>
<dbReference type="AlphaFoldDB" id="A0A4R4XLC4"/>
<accession>A0A4R4XLC4</accession>
<sequence>MCLAMNGDRVIGGYVLRRLLGRGGMGELLSPLRPRVIDFGIARLVGHDGLTSQAILGTPAFMATEQVRGEPLTPAADVFAWGGMIAFAATGRLPFGSGVPAEVLSRITQEGPVLDGLDDGIRAVVERAPAKDARLRPTAQQLLAELVGGTRLATATEVVERTLTGSPVQAGTSGVAGGVKRRWWPWVAGGVAVVAAAVSVPGLVGERWPYEAVLDDGWEVGASEGGDARISGAGYELTVNRGRRLWNDPHRAGEVGVFAAAEADRSVRVRFDSFTVRPVDGT</sequence>
<dbReference type="InterPro" id="IPR052751">
    <property type="entry name" value="Plant_MAPKKK"/>
</dbReference>
<dbReference type="PANTHER" id="PTHR48011">
    <property type="entry name" value="CCR4-NOT TRANSCRIPTIONAL COMPLEX SUBUNIT CAF120-RELATED"/>
    <property type="match status" value="1"/>
</dbReference>
<feature type="domain" description="Protein kinase" evidence="1">
    <location>
        <begin position="1"/>
        <end position="152"/>
    </location>
</feature>
<protein>
    <recommendedName>
        <fullName evidence="1">Protein kinase domain-containing protein</fullName>
    </recommendedName>
</protein>
<reference evidence="2 3" key="1">
    <citation type="submission" date="2019-03" db="EMBL/GenBank/DDBJ databases">
        <title>Draft genome sequences of novel Actinobacteria.</title>
        <authorList>
            <person name="Sahin N."/>
            <person name="Ay H."/>
            <person name="Saygin H."/>
        </authorList>
    </citation>
    <scope>NUCLEOTIDE SEQUENCE [LARGE SCALE GENOMIC DNA]</scope>
    <source>
        <strain evidence="2 3">CH32</strain>
    </source>
</reference>
<dbReference type="OrthoDB" id="3915799at2"/>
<gene>
    <name evidence="2" type="ORF">E1286_44530</name>
</gene>
<evidence type="ECO:0000259" key="1">
    <source>
        <dbReference type="PROSITE" id="PS50011"/>
    </source>
</evidence>
<evidence type="ECO:0000313" key="3">
    <source>
        <dbReference type="Proteomes" id="UP000295302"/>
    </source>
</evidence>
<dbReference type="Proteomes" id="UP000295302">
    <property type="component" value="Unassembled WGS sequence"/>
</dbReference>
<dbReference type="InterPro" id="IPR011009">
    <property type="entry name" value="Kinase-like_dom_sf"/>
</dbReference>
<organism evidence="2 3">
    <name type="scientific">Nonomuraea terrae</name>
    <dbReference type="NCBI Taxonomy" id="2530383"/>
    <lineage>
        <taxon>Bacteria</taxon>
        <taxon>Bacillati</taxon>
        <taxon>Actinomycetota</taxon>
        <taxon>Actinomycetes</taxon>
        <taxon>Streptosporangiales</taxon>
        <taxon>Streptosporangiaceae</taxon>
        <taxon>Nonomuraea</taxon>
    </lineage>
</organism>
<keyword evidence="3" id="KW-1185">Reference proteome</keyword>